<dbReference type="GO" id="GO:0005737">
    <property type="term" value="C:cytoplasm"/>
    <property type="evidence" value="ECO:0007669"/>
    <property type="project" value="TreeGrafter"/>
</dbReference>
<dbReference type="Proteomes" id="UP000761534">
    <property type="component" value="Unassembled WGS sequence"/>
</dbReference>
<dbReference type="GO" id="GO:0034599">
    <property type="term" value="P:cellular response to oxidative stress"/>
    <property type="evidence" value="ECO:0007669"/>
    <property type="project" value="InterPro"/>
</dbReference>
<dbReference type="PANTHER" id="PTHR28020">
    <property type="entry name" value="YAP1-BINDING PROTEIN 1-RELATED"/>
    <property type="match status" value="1"/>
</dbReference>
<gene>
    <name evidence="1" type="ORF">TRICI_004206</name>
</gene>
<evidence type="ECO:0000313" key="1">
    <source>
        <dbReference type="EMBL" id="KAA8910188.1"/>
    </source>
</evidence>
<sequence>MVYEIGWDLPGLLLNYIVIKNGRGPLRAEPTVTLVMEIFSLLAKNGNPKELYLKAIESLAGLDVELKLSEEFEATGSPADEDYANESVLICQFYAVFELMQSSMAKIKTKYPSRFLATSTNALLSFAALAYDRFSWRGKLIIMRRLFTFARDFAMDSDEAELAETEISYQQQLLRSYLTWVADICLHRVCALWSEQIFFEMKSRFTETKTKYELSANAASLSECLERLYQLALSFDMSLKSEFLKLVKAPEQILEDDLVETEAKEDEVTNPFAKPSKEGIILLYTQEFFKERPDTGAEIDFETMASFVITMLQREDGTAPLGIVDSVIFWLLWSSKAVTKEQVQNMDATKFCTLVQSVMMVAATPVAQMRSPAVFYSLATRLLYLQKDEITLDFMIDTLEYCPFENVCDATVRLLKDFILRKRPSICCQSVESLEDDIKNLSVEDNNNSSSNNNDNKPRLALKEDKKAKIKELILNVLDAVETEGIFSEQFQILLSWLNFVTVIETDQEFLKKVVQRVDGIRNENDQQKDEVSDRNETQKRLGILQLAIDSINKKWFSN</sequence>
<dbReference type="AlphaFoldDB" id="A0A642V1M8"/>
<dbReference type="InterPro" id="IPR013877">
    <property type="entry name" value="YAP-bd/ALF4/Glomulin"/>
</dbReference>
<dbReference type="OrthoDB" id="5396786at2759"/>
<dbReference type="VEuPathDB" id="FungiDB:TRICI_004206"/>
<evidence type="ECO:0000313" key="2">
    <source>
        <dbReference type="Proteomes" id="UP000761534"/>
    </source>
</evidence>
<comment type="caution">
    <text evidence="1">The sequence shown here is derived from an EMBL/GenBank/DDBJ whole genome shotgun (WGS) entry which is preliminary data.</text>
</comment>
<name>A0A642V1M8_9ASCO</name>
<keyword evidence="2" id="KW-1185">Reference proteome</keyword>
<proteinExistence type="predicted"/>
<protein>
    <submittedName>
        <fullName evidence="1">Uncharacterized protein</fullName>
    </submittedName>
</protein>
<dbReference type="Pfam" id="PF08568">
    <property type="entry name" value="Kinetochor_Ybp2"/>
    <property type="match status" value="1"/>
</dbReference>
<dbReference type="InterPro" id="IPR040347">
    <property type="entry name" value="YBP1/2"/>
</dbReference>
<dbReference type="PANTHER" id="PTHR28020:SF1">
    <property type="entry name" value="YAP1-BINDING PROTEIN 1-RELATED"/>
    <property type="match status" value="1"/>
</dbReference>
<accession>A0A642V1M8</accession>
<reference evidence="1" key="1">
    <citation type="journal article" date="2019" name="G3 (Bethesda)">
        <title>Genome Assemblies of Two Rare Opportunistic Yeast Pathogens: Diutina rugosa (syn. Candida rugosa) and Trichomonascus ciferrii (syn. Candida ciferrii).</title>
        <authorList>
            <person name="Mixao V."/>
            <person name="Saus E."/>
            <person name="Hansen A.P."/>
            <person name="Lass-Florl C."/>
            <person name="Gabaldon T."/>
        </authorList>
    </citation>
    <scope>NUCLEOTIDE SEQUENCE</scope>
    <source>
        <strain evidence="1">CBS 4856</strain>
    </source>
</reference>
<dbReference type="EMBL" id="SWFS01000319">
    <property type="protein sequence ID" value="KAA8910188.1"/>
    <property type="molecule type" value="Genomic_DNA"/>
</dbReference>
<organism evidence="1 2">
    <name type="scientific">Trichomonascus ciferrii</name>
    <dbReference type="NCBI Taxonomy" id="44093"/>
    <lineage>
        <taxon>Eukaryota</taxon>
        <taxon>Fungi</taxon>
        <taxon>Dikarya</taxon>
        <taxon>Ascomycota</taxon>
        <taxon>Saccharomycotina</taxon>
        <taxon>Dipodascomycetes</taxon>
        <taxon>Dipodascales</taxon>
        <taxon>Trichomonascaceae</taxon>
        <taxon>Trichomonascus</taxon>
        <taxon>Trichomonascus ciferrii complex</taxon>
    </lineage>
</organism>